<name>A0A1Y1N3A2_PHOPY</name>
<evidence type="ECO:0000313" key="7">
    <source>
        <dbReference type="EMBL" id="JAV92384.1"/>
    </source>
</evidence>
<evidence type="ECO:0000256" key="2">
    <source>
        <dbReference type="ARBA" id="ARBA00010701"/>
    </source>
</evidence>
<keyword evidence="3" id="KW-0964">Secreted</keyword>
<dbReference type="GO" id="GO:0016042">
    <property type="term" value="P:lipid catabolic process"/>
    <property type="evidence" value="ECO:0007669"/>
    <property type="project" value="TreeGrafter"/>
</dbReference>
<dbReference type="PRINTS" id="PR00821">
    <property type="entry name" value="TAGLIPASE"/>
</dbReference>
<keyword evidence="5" id="KW-0732">Signal</keyword>
<accession>A0A1Y1N3A2</accession>
<dbReference type="GO" id="GO:0016298">
    <property type="term" value="F:lipase activity"/>
    <property type="evidence" value="ECO:0007669"/>
    <property type="project" value="InterPro"/>
</dbReference>
<reference evidence="7" key="1">
    <citation type="journal article" date="2016" name="Sci. Rep.">
        <title>Molecular characterization of firefly nuptial gifts: a multi-omics approach sheds light on postcopulatory sexual selection.</title>
        <authorList>
            <person name="Al-Wathiqui N."/>
            <person name="Fallon T.R."/>
            <person name="South A."/>
            <person name="Weng J.K."/>
            <person name="Lewis S.M."/>
        </authorList>
    </citation>
    <scope>NUCLEOTIDE SEQUENCE</scope>
</reference>
<feature type="domain" description="Lipase" evidence="6">
    <location>
        <begin position="25"/>
        <end position="251"/>
    </location>
</feature>
<dbReference type="GO" id="GO:0005615">
    <property type="term" value="C:extracellular space"/>
    <property type="evidence" value="ECO:0007669"/>
    <property type="project" value="TreeGrafter"/>
</dbReference>
<feature type="signal peptide" evidence="5">
    <location>
        <begin position="1"/>
        <end position="19"/>
    </location>
</feature>
<dbReference type="Gene3D" id="3.40.50.1820">
    <property type="entry name" value="alpha/beta hydrolase"/>
    <property type="match status" value="1"/>
</dbReference>
<organism evidence="7">
    <name type="scientific">Photinus pyralis</name>
    <name type="common">Common eastern firefly</name>
    <name type="synonym">Lampyris pyralis</name>
    <dbReference type="NCBI Taxonomy" id="7054"/>
    <lineage>
        <taxon>Eukaryota</taxon>
        <taxon>Metazoa</taxon>
        <taxon>Ecdysozoa</taxon>
        <taxon>Arthropoda</taxon>
        <taxon>Hexapoda</taxon>
        <taxon>Insecta</taxon>
        <taxon>Pterygota</taxon>
        <taxon>Neoptera</taxon>
        <taxon>Endopterygota</taxon>
        <taxon>Coleoptera</taxon>
        <taxon>Polyphaga</taxon>
        <taxon>Elateriformia</taxon>
        <taxon>Elateroidea</taxon>
        <taxon>Lampyridae</taxon>
        <taxon>Lampyrinae</taxon>
        <taxon>Photinus</taxon>
    </lineage>
</organism>
<dbReference type="SUPFAM" id="SSF53474">
    <property type="entry name" value="alpha/beta-Hydrolases"/>
    <property type="match status" value="1"/>
</dbReference>
<dbReference type="InterPro" id="IPR013818">
    <property type="entry name" value="Lipase"/>
</dbReference>
<comment type="subcellular location">
    <subcellularLocation>
        <location evidence="1">Secreted</location>
    </subcellularLocation>
</comment>
<proteinExistence type="inferred from homology"/>
<evidence type="ECO:0000256" key="3">
    <source>
        <dbReference type="ARBA" id="ARBA00022525"/>
    </source>
</evidence>
<dbReference type="Pfam" id="PF00151">
    <property type="entry name" value="Lipase"/>
    <property type="match status" value="1"/>
</dbReference>
<sequence length="304" mass="33182">MLIVAYLFVINMCITLLCASSDSSAIGNSSNVKGTTLNIGICNFRLGRNCGQSNVTFYLYTNNQVEGEQIVVNKSSSNLLQTAFNVSLETKILIHGYNSDMFLGVLNGIKTEYFKSGKLNVILIDWSDYAKGPCYPAAVWNCRMVGNCLSQLIDAIRRISTSNVHLLGFSLGSHVAAFASNYASKKVKRITGLDPALPGFATAANENKLDSSDADFVDVIHTNAFMQGTPLQSGHIDFFVNGGIIQPGCMQEGSNAFHQALREFNFKLQMSSPVAIIELQFIMENRSTVFPDFGVGRAHRFGSI</sequence>
<dbReference type="InterPro" id="IPR029058">
    <property type="entry name" value="AB_hydrolase_fold"/>
</dbReference>
<comment type="similarity">
    <text evidence="2 4">Belongs to the AB hydrolase superfamily. Lipase family.</text>
</comment>
<dbReference type="GO" id="GO:0017171">
    <property type="term" value="F:serine hydrolase activity"/>
    <property type="evidence" value="ECO:0007669"/>
    <property type="project" value="TreeGrafter"/>
</dbReference>
<evidence type="ECO:0000256" key="1">
    <source>
        <dbReference type="ARBA" id="ARBA00004613"/>
    </source>
</evidence>
<evidence type="ECO:0000259" key="6">
    <source>
        <dbReference type="Pfam" id="PF00151"/>
    </source>
</evidence>
<dbReference type="PANTHER" id="PTHR11610">
    <property type="entry name" value="LIPASE"/>
    <property type="match status" value="1"/>
</dbReference>
<dbReference type="AlphaFoldDB" id="A0A1Y1N3A2"/>
<evidence type="ECO:0000256" key="4">
    <source>
        <dbReference type="RuleBase" id="RU004262"/>
    </source>
</evidence>
<dbReference type="PANTHER" id="PTHR11610:SF151">
    <property type="entry name" value="PHOSPHOLIPASE A1 MEMBER A-LIKE PROTEIN"/>
    <property type="match status" value="1"/>
</dbReference>
<dbReference type="EMBL" id="GEZM01013672">
    <property type="protein sequence ID" value="JAV92384.1"/>
    <property type="molecule type" value="Transcribed_RNA"/>
</dbReference>
<protein>
    <recommendedName>
        <fullName evidence="6">Lipase domain-containing protein</fullName>
    </recommendedName>
</protein>
<feature type="chain" id="PRO_5012688644" description="Lipase domain-containing protein" evidence="5">
    <location>
        <begin position="20"/>
        <end position="304"/>
    </location>
</feature>
<dbReference type="InterPro" id="IPR000734">
    <property type="entry name" value="TAG_lipase"/>
</dbReference>
<evidence type="ECO:0000256" key="5">
    <source>
        <dbReference type="SAM" id="SignalP"/>
    </source>
</evidence>